<dbReference type="Pfam" id="PF03372">
    <property type="entry name" value="Exo_endo_phos"/>
    <property type="match status" value="1"/>
</dbReference>
<dbReference type="Gene3D" id="3.60.10.10">
    <property type="entry name" value="Endonuclease/exonuclease/phosphatase"/>
    <property type="match status" value="1"/>
</dbReference>
<dbReference type="SUPFAM" id="SSF56219">
    <property type="entry name" value="DNase I-like"/>
    <property type="match status" value="1"/>
</dbReference>
<dbReference type="InterPro" id="IPR036691">
    <property type="entry name" value="Endo/exonu/phosph_ase_sf"/>
</dbReference>
<evidence type="ECO:0000313" key="3">
    <source>
        <dbReference type="Proteomes" id="UP001151760"/>
    </source>
</evidence>
<dbReference type="EMBL" id="BQNB010019020">
    <property type="protein sequence ID" value="GJT80736.1"/>
    <property type="molecule type" value="Genomic_DNA"/>
</dbReference>
<keyword evidence="2" id="KW-0808">Transferase</keyword>
<proteinExistence type="predicted"/>
<dbReference type="Proteomes" id="UP001151760">
    <property type="component" value="Unassembled WGS sequence"/>
</dbReference>
<protein>
    <submittedName>
        <fullName evidence="2">RNA-directed DNA polymerase, eukaryota</fullName>
    </submittedName>
</protein>
<evidence type="ECO:0000259" key="1">
    <source>
        <dbReference type="Pfam" id="PF03372"/>
    </source>
</evidence>
<dbReference type="PANTHER" id="PTHR33710">
    <property type="entry name" value="BNAC02G09200D PROTEIN"/>
    <property type="match status" value="1"/>
</dbReference>
<evidence type="ECO:0000313" key="2">
    <source>
        <dbReference type="EMBL" id="GJT80736.1"/>
    </source>
</evidence>
<keyword evidence="2" id="KW-0548">Nucleotidyltransferase</keyword>
<organism evidence="2 3">
    <name type="scientific">Tanacetum coccineum</name>
    <dbReference type="NCBI Taxonomy" id="301880"/>
    <lineage>
        <taxon>Eukaryota</taxon>
        <taxon>Viridiplantae</taxon>
        <taxon>Streptophyta</taxon>
        <taxon>Embryophyta</taxon>
        <taxon>Tracheophyta</taxon>
        <taxon>Spermatophyta</taxon>
        <taxon>Magnoliopsida</taxon>
        <taxon>eudicotyledons</taxon>
        <taxon>Gunneridae</taxon>
        <taxon>Pentapetalae</taxon>
        <taxon>asterids</taxon>
        <taxon>campanulids</taxon>
        <taxon>Asterales</taxon>
        <taxon>Asteraceae</taxon>
        <taxon>Asteroideae</taxon>
        <taxon>Anthemideae</taxon>
        <taxon>Anthemidinae</taxon>
        <taxon>Tanacetum</taxon>
    </lineage>
</organism>
<keyword evidence="3" id="KW-1185">Reference proteome</keyword>
<gene>
    <name evidence="2" type="ORF">Tco_1055078</name>
</gene>
<dbReference type="GO" id="GO:0003964">
    <property type="term" value="F:RNA-directed DNA polymerase activity"/>
    <property type="evidence" value="ECO:0007669"/>
    <property type="project" value="UniProtKB-KW"/>
</dbReference>
<reference evidence="2" key="1">
    <citation type="journal article" date="2022" name="Int. J. Mol. Sci.">
        <title>Draft Genome of Tanacetum Coccineum: Genomic Comparison of Closely Related Tanacetum-Family Plants.</title>
        <authorList>
            <person name="Yamashiro T."/>
            <person name="Shiraishi A."/>
            <person name="Nakayama K."/>
            <person name="Satake H."/>
        </authorList>
    </citation>
    <scope>NUCLEOTIDE SEQUENCE</scope>
</reference>
<feature type="domain" description="Endonuclease/exonuclease/phosphatase" evidence="1">
    <location>
        <begin position="117"/>
        <end position="279"/>
    </location>
</feature>
<accession>A0ABQ5GYP4</accession>
<dbReference type="InterPro" id="IPR005135">
    <property type="entry name" value="Endo/exonuclease/phosphatase"/>
</dbReference>
<dbReference type="PANTHER" id="PTHR33710:SF64">
    <property type="entry name" value="ENDONUCLEASE_EXONUCLEASE_PHOSPHATASE DOMAIN-CONTAINING PROTEIN"/>
    <property type="match status" value="1"/>
</dbReference>
<keyword evidence="2" id="KW-0695">RNA-directed DNA polymerase</keyword>
<reference evidence="2" key="2">
    <citation type="submission" date="2022-01" db="EMBL/GenBank/DDBJ databases">
        <authorList>
            <person name="Yamashiro T."/>
            <person name="Shiraishi A."/>
            <person name="Satake H."/>
            <person name="Nakayama K."/>
        </authorList>
    </citation>
    <scope>NUCLEOTIDE SEQUENCE</scope>
</reference>
<comment type="caution">
    <text evidence="2">The sequence shown here is derived from an EMBL/GenBank/DDBJ whole genome shotgun (WGS) entry which is preliminary data.</text>
</comment>
<name>A0ABQ5GYP4_9ASTR</name>
<sequence length="319" mass="35818">MKLDNHIQDSVNSIPDLNDPIIQNTTMSQEDVELEALISSFQRISENVKKEVYSKVDKKKKPKSKKKKLMVGSGSVLHVPASHEVSREECRDESVLENIGAQIGYTFKLDACRNTTSSKGASGGIITMWDTRLFSSVSVIDSRNFLGVIGSWVGISHKIGLLNVYAPQSSVLKVQLWSAVENLIRSNDAVWIIFGDFNVVRCQNERFGSSFDINEASAFNDFISRVGLFDFPLGGRRFTRFEKNGGKASKLDRFLVSPSFFDCWKDTSVSVLCRTLSDHCPLLHKVNSPNFGPKPYRVFDKWLGVVRLPSLLTWCLKLN</sequence>